<evidence type="ECO:0000313" key="5">
    <source>
        <dbReference type="EMBL" id="TDW26299.1"/>
    </source>
</evidence>
<dbReference type="InterPro" id="IPR016142">
    <property type="entry name" value="Citrate_synth-like_lrg_a-sub"/>
</dbReference>
<dbReference type="OrthoDB" id="9800864at2"/>
<comment type="pathway">
    <text evidence="1">Carbohydrate metabolism; tricarboxylic acid cycle.</text>
</comment>
<dbReference type="PANTHER" id="PTHR11739">
    <property type="entry name" value="CITRATE SYNTHASE"/>
    <property type="match status" value="1"/>
</dbReference>
<gene>
    <name evidence="5" type="ORF">EDD63_10112</name>
</gene>
<organism evidence="5 6">
    <name type="scientific">Breznakia blatticola</name>
    <dbReference type="NCBI Taxonomy" id="1754012"/>
    <lineage>
        <taxon>Bacteria</taxon>
        <taxon>Bacillati</taxon>
        <taxon>Bacillota</taxon>
        <taxon>Erysipelotrichia</taxon>
        <taxon>Erysipelotrichales</taxon>
        <taxon>Erysipelotrichaceae</taxon>
        <taxon>Breznakia</taxon>
    </lineage>
</organism>
<proteinExistence type="inferred from homology"/>
<keyword evidence="6" id="KW-1185">Reference proteome</keyword>
<dbReference type="UniPathway" id="UPA00223"/>
<evidence type="ECO:0000313" key="6">
    <source>
        <dbReference type="Proteomes" id="UP000294743"/>
    </source>
</evidence>
<dbReference type="AlphaFoldDB" id="A0A4R8A745"/>
<dbReference type="InterPro" id="IPR016143">
    <property type="entry name" value="Citrate_synth-like_sm_a-sub"/>
</dbReference>
<comment type="similarity">
    <text evidence="2">Belongs to the citrate synthase family.</text>
</comment>
<protein>
    <recommendedName>
        <fullName evidence="3">citrate synthase (unknown stereospecificity)</fullName>
        <ecNumber evidence="3">2.3.3.16</ecNumber>
    </recommendedName>
</protein>
<keyword evidence="4" id="KW-0808">Transferase</keyword>
<evidence type="ECO:0000256" key="4">
    <source>
        <dbReference type="ARBA" id="ARBA00022679"/>
    </source>
</evidence>
<comment type="caution">
    <text evidence="5">The sequence shown here is derived from an EMBL/GenBank/DDBJ whole genome shotgun (WGS) entry which is preliminary data.</text>
</comment>
<dbReference type="Proteomes" id="UP000294743">
    <property type="component" value="Unassembled WGS sequence"/>
</dbReference>
<dbReference type="GO" id="GO:0005829">
    <property type="term" value="C:cytosol"/>
    <property type="evidence" value="ECO:0007669"/>
    <property type="project" value="TreeGrafter"/>
</dbReference>
<dbReference type="Pfam" id="PF00285">
    <property type="entry name" value="Citrate_synt"/>
    <property type="match status" value="1"/>
</dbReference>
<dbReference type="GO" id="GO:0036440">
    <property type="term" value="F:citrate synthase activity"/>
    <property type="evidence" value="ECO:0007669"/>
    <property type="project" value="UniProtKB-EC"/>
</dbReference>
<dbReference type="Gene3D" id="1.10.580.10">
    <property type="entry name" value="Citrate Synthase, domain 1"/>
    <property type="match status" value="1"/>
</dbReference>
<evidence type="ECO:0000256" key="3">
    <source>
        <dbReference type="ARBA" id="ARBA00012972"/>
    </source>
</evidence>
<dbReference type="EC" id="2.3.3.16" evidence="3"/>
<dbReference type="EMBL" id="SODD01000001">
    <property type="protein sequence ID" value="TDW26299.1"/>
    <property type="molecule type" value="Genomic_DNA"/>
</dbReference>
<sequence>MDKRLERFFEKAKEIGYIDKQLYKTHSVKNGLRNEDGTGVLVGLTKVSDVVGYCRECETKVDQQGQLFYRGIEINEIVDGARNKSRLGKANLFEETSFLIMFGYLPNREELEHFTRILHKKFHLPKDFLESKILRAPTKNLMNKLQQDVLTLYNYDKTPDDVSLEHIIDQGLHIVGKMPCLVAYNYQSKVHYFENESMYIHHVDEDLSFAENILQMIRPDQEFTDLEAHLLDIILVVHADHGGGPNSTFVNVVMSSTGTDIYSSFAGAIGSLKGPKHGGANIKVCQMMDDVIADIGYEASEAQIKEVCEKLLAGNYFDQRGLIYGMGHAVYTLSDPRSEVLKNGARELAKEKNLETEFDFYERFEKVAKEVIKEKKGINVCSNVDFYSGFVYEKMLNIPRDLYTPLFVCARSIGWLAHNIENQMYSGKIVRPATKYVGEICEYIDIEKRGN</sequence>
<dbReference type="GO" id="GO:0005975">
    <property type="term" value="P:carbohydrate metabolic process"/>
    <property type="evidence" value="ECO:0007669"/>
    <property type="project" value="TreeGrafter"/>
</dbReference>
<name>A0A4R8A745_9FIRM</name>
<dbReference type="GO" id="GO:0006099">
    <property type="term" value="P:tricarboxylic acid cycle"/>
    <property type="evidence" value="ECO:0007669"/>
    <property type="project" value="UniProtKB-UniPathway"/>
</dbReference>
<dbReference type="Gene3D" id="1.10.230.10">
    <property type="entry name" value="Cytochrome P450-Terp, domain 2"/>
    <property type="match status" value="1"/>
</dbReference>
<dbReference type="RefSeq" id="WP_134167202.1">
    <property type="nucleotide sequence ID" value="NZ_SODD01000001.1"/>
</dbReference>
<dbReference type="InterPro" id="IPR036969">
    <property type="entry name" value="Citrate_synthase_sf"/>
</dbReference>
<evidence type="ECO:0000256" key="2">
    <source>
        <dbReference type="ARBA" id="ARBA00010566"/>
    </source>
</evidence>
<evidence type="ECO:0000256" key="1">
    <source>
        <dbReference type="ARBA" id="ARBA00005163"/>
    </source>
</evidence>
<accession>A0A4R8A745</accession>
<dbReference type="PRINTS" id="PR00143">
    <property type="entry name" value="CITRTSNTHASE"/>
</dbReference>
<dbReference type="PANTHER" id="PTHR11739:SF4">
    <property type="entry name" value="CITRATE SYNTHASE, PEROXISOMAL"/>
    <property type="match status" value="1"/>
</dbReference>
<dbReference type="SUPFAM" id="SSF48256">
    <property type="entry name" value="Citrate synthase"/>
    <property type="match status" value="1"/>
</dbReference>
<dbReference type="NCBIfam" id="NF010635">
    <property type="entry name" value="PRK14032.1"/>
    <property type="match status" value="1"/>
</dbReference>
<reference evidence="5 6" key="1">
    <citation type="submission" date="2019-03" db="EMBL/GenBank/DDBJ databases">
        <title>Genomic Encyclopedia of Type Strains, Phase IV (KMG-IV): sequencing the most valuable type-strain genomes for metagenomic binning, comparative biology and taxonomic classification.</title>
        <authorList>
            <person name="Goeker M."/>
        </authorList>
    </citation>
    <scope>NUCLEOTIDE SEQUENCE [LARGE SCALE GENOMIC DNA]</scope>
    <source>
        <strain evidence="5 6">DSM 28867</strain>
    </source>
</reference>
<dbReference type="InterPro" id="IPR002020">
    <property type="entry name" value="Citrate_synthase"/>
</dbReference>